<reference evidence="2 3" key="2">
    <citation type="journal article" date="2019" name="G3 (Bethesda)">
        <title>Hybrid Assembly of the Genome of the Entomopathogenic Nematode Steinernema carpocapsae Identifies the X-Chromosome.</title>
        <authorList>
            <person name="Serra L."/>
            <person name="Macchietto M."/>
            <person name="Macias-Munoz A."/>
            <person name="McGill C.J."/>
            <person name="Rodriguez I.M."/>
            <person name="Rodriguez B."/>
            <person name="Murad R."/>
            <person name="Mortazavi A."/>
        </authorList>
    </citation>
    <scope>NUCLEOTIDE SEQUENCE [LARGE SCALE GENOMIC DNA]</scope>
    <source>
        <strain evidence="2 3">ALL</strain>
    </source>
</reference>
<dbReference type="EMBL" id="AZBU02000006">
    <property type="protein sequence ID" value="TKR71977.1"/>
    <property type="molecule type" value="Genomic_DNA"/>
</dbReference>
<dbReference type="OrthoDB" id="5815293at2759"/>
<evidence type="ECO:0000256" key="1">
    <source>
        <dbReference type="SAM" id="SignalP"/>
    </source>
</evidence>
<name>A0A4U5MQR1_STECR</name>
<dbReference type="AlphaFoldDB" id="A0A4U5MQR1"/>
<comment type="caution">
    <text evidence="2">The sequence shown here is derived from an EMBL/GenBank/DDBJ whole genome shotgun (WGS) entry which is preliminary data.</text>
</comment>
<feature type="signal peptide" evidence="1">
    <location>
        <begin position="1"/>
        <end position="18"/>
    </location>
</feature>
<dbReference type="Proteomes" id="UP000298663">
    <property type="component" value="Unassembled WGS sequence"/>
</dbReference>
<feature type="chain" id="PRO_5020740769" evidence="1">
    <location>
        <begin position="19"/>
        <end position="206"/>
    </location>
</feature>
<protein>
    <submittedName>
        <fullName evidence="2">Uncharacterized protein</fullName>
    </submittedName>
</protein>
<sequence>MWLHFLPFLAVLFAFGSAASCVDGVNNVFQLNDLSGGFLPITVQNVIVATYTSDKKPSCADFDDVGRPSVEIPGVVRVLSGQIVVKEKVDLQNYEAKFTVEKEGWFGRFSKICKDGRDGIIGIVPCSSKFCKLIGKELCALLAVPGTYDIEKIKSGDIDIPGVLGILHSVLKGNWRGSANVESANGKVLARLQIAAKNDENVINLA</sequence>
<evidence type="ECO:0000313" key="3">
    <source>
        <dbReference type="Proteomes" id="UP000298663"/>
    </source>
</evidence>
<reference evidence="2 3" key="1">
    <citation type="journal article" date="2015" name="Genome Biol.">
        <title>Comparative genomics of Steinernema reveals deeply conserved gene regulatory networks.</title>
        <authorList>
            <person name="Dillman A.R."/>
            <person name="Macchietto M."/>
            <person name="Porter C.F."/>
            <person name="Rogers A."/>
            <person name="Williams B."/>
            <person name="Antoshechkin I."/>
            <person name="Lee M.M."/>
            <person name="Goodwin Z."/>
            <person name="Lu X."/>
            <person name="Lewis E.E."/>
            <person name="Goodrich-Blair H."/>
            <person name="Stock S.P."/>
            <person name="Adams B.J."/>
            <person name="Sternberg P.W."/>
            <person name="Mortazavi A."/>
        </authorList>
    </citation>
    <scope>NUCLEOTIDE SEQUENCE [LARGE SCALE GENOMIC DNA]</scope>
    <source>
        <strain evidence="2 3">ALL</strain>
    </source>
</reference>
<keyword evidence="1" id="KW-0732">Signal</keyword>
<proteinExistence type="predicted"/>
<keyword evidence="3" id="KW-1185">Reference proteome</keyword>
<accession>A0A4U5MQR1</accession>
<evidence type="ECO:0000313" key="2">
    <source>
        <dbReference type="EMBL" id="TKR71977.1"/>
    </source>
</evidence>
<organism evidence="2 3">
    <name type="scientific">Steinernema carpocapsae</name>
    <name type="common">Entomopathogenic nematode</name>
    <dbReference type="NCBI Taxonomy" id="34508"/>
    <lineage>
        <taxon>Eukaryota</taxon>
        <taxon>Metazoa</taxon>
        <taxon>Ecdysozoa</taxon>
        <taxon>Nematoda</taxon>
        <taxon>Chromadorea</taxon>
        <taxon>Rhabditida</taxon>
        <taxon>Tylenchina</taxon>
        <taxon>Panagrolaimomorpha</taxon>
        <taxon>Strongyloidoidea</taxon>
        <taxon>Steinernematidae</taxon>
        <taxon>Steinernema</taxon>
    </lineage>
</organism>
<gene>
    <name evidence="2" type="ORF">L596_019505</name>
</gene>